<keyword evidence="1" id="KW-0472">Membrane</keyword>
<proteinExistence type="predicted"/>
<keyword evidence="3" id="KW-1185">Reference proteome</keyword>
<dbReference type="RefSeq" id="WP_133763809.1">
    <property type="nucleotide sequence ID" value="NZ_BAAARP010000001.1"/>
</dbReference>
<feature type="transmembrane region" description="Helical" evidence="1">
    <location>
        <begin position="157"/>
        <end position="180"/>
    </location>
</feature>
<feature type="transmembrane region" description="Helical" evidence="1">
    <location>
        <begin position="100"/>
        <end position="120"/>
    </location>
</feature>
<protein>
    <submittedName>
        <fullName evidence="2">Uncharacterized membrane protein HdeD (DUF308 family)</fullName>
    </submittedName>
</protein>
<feature type="transmembrane region" description="Helical" evidence="1">
    <location>
        <begin position="44"/>
        <end position="63"/>
    </location>
</feature>
<sequence>MSTGVPRTMGRTAPPSPAVARIAAGVIGVLAMAAGVALLLHPAAAAGALAVLIGLGLVLAGAVEITAEWAGGRRGAALALGGLLVLGGALALVWPKVTLVTLAVLVAAVLIVHGVLRIAMALAVSAGTPGRGWLAAAGGVNVLIGLVALLWPQMTVLMLSVLLGVQVVLFAALMLALAFLPRRAAAGAG</sequence>
<dbReference type="EMBL" id="SOAM01000001">
    <property type="protein sequence ID" value="TDS79536.1"/>
    <property type="molecule type" value="Genomic_DNA"/>
</dbReference>
<keyword evidence="1" id="KW-0812">Transmembrane</keyword>
<feature type="transmembrane region" description="Helical" evidence="1">
    <location>
        <begin position="132"/>
        <end position="151"/>
    </location>
</feature>
<dbReference type="GO" id="GO:0005886">
    <property type="term" value="C:plasma membrane"/>
    <property type="evidence" value="ECO:0007669"/>
    <property type="project" value="TreeGrafter"/>
</dbReference>
<feature type="transmembrane region" description="Helical" evidence="1">
    <location>
        <begin position="75"/>
        <end position="94"/>
    </location>
</feature>
<evidence type="ECO:0000313" key="2">
    <source>
        <dbReference type="EMBL" id="TDS79536.1"/>
    </source>
</evidence>
<dbReference type="Proteomes" id="UP000295344">
    <property type="component" value="Unassembled WGS sequence"/>
</dbReference>
<gene>
    <name evidence="2" type="ORF">CLV52_0067</name>
</gene>
<dbReference type="OrthoDB" id="3690476at2"/>
<evidence type="ECO:0000256" key="1">
    <source>
        <dbReference type="SAM" id="Phobius"/>
    </source>
</evidence>
<feature type="transmembrane region" description="Helical" evidence="1">
    <location>
        <begin position="18"/>
        <end position="38"/>
    </location>
</feature>
<dbReference type="InterPro" id="IPR005325">
    <property type="entry name" value="DUF308_memb"/>
</dbReference>
<dbReference type="PANTHER" id="PTHR34989:SF1">
    <property type="entry name" value="PROTEIN HDED"/>
    <property type="match status" value="1"/>
</dbReference>
<name>A0A4R7FPF2_9MICO</name>
<keyword evidence="1" id="KW-1133">Transmembrane helix</keyword>
<dbReference type="Pfam" id="PF03729">
    <property type="entry name" value="DUF308"/>
    <property type="match status" value="2"/>
</dbReference>
<accession>A0A4R7FPF2</accession>
<dbReference type="InterPro" id="IPR052712">
    <property type="entry name" value="Acid_resist_chaperone_HdeD"/>
</dbReference>
<dbReference type="PANTHER" id="PTHR34989">
    <property type="entry name" value="PROTEIN HDED"/>
    <property type="match status" value="1"/>
</dbReference>
<comment type="caution">
    <text evidence="2">The sequence shown here is derived from an EMBL/GenBank/DDBJ whole genome shotgun (WGS) entry which is preliminary data.</text>
</comment>
<organism evidence="2 3">
    <name type="scientific">Amnibacterium kyonggiense</name>
    <dbReference type="NCBI Taxonomy" id="595671"/>
    <lineage>
        <taxon>Bacteria</taxon>
        <taxon>Bacillati</taxon>
        <taxon>Actinomycetota</taxon>
        <taxon>Actinomycetes</taxon>
        <taxon>Micrococcales</taxon>
        <taxon>Microbacteriaceae</taxon>
        <taxon>Amnibacterium</taxon>
    </lineage>
</organism>
<reference evidence="2 3" key="1">
    <citation type="submission" date="2019-03" db="EMBL/GenBank/DDBJ databases">
        <title>Genomic Encyclopedia of Archaeal and Bacterial Type Strains, Phase II (KMG-II): from individual species to whole genera.</title>
        <authorList>
            <person name="Goeker M."/>
        </authorList>
    </citation>
    <scope>NUCLEOTIDE SEQUENCE [LARGE SCALE GENOMIC DNA]</scope>
    <source>
        <strain evidence="2 3">DSM 24782</strain>
    </source>
</reference>
<evidence type="ECO:0000313" key="3">
    <source>
        <dbReference type="Proteomes" id="UP000295344"/>
    </source>
</evidence>
<dbReference type="AlphaFoldDB" id="A0A4R7FPF2"/>